<accession>A0ACC7NS56</accession>
<comment type="caution">
    <text evidence="1">The sequence shown here is derived from an EMBL/GenBank/DDBJ whole genome shotgun (WGS) entry which is preliminary data.</text>
</comment>
<sequence length="244" mass="26649">MKRVTLGILAAVLLLAGSVLRLELTDWNRSRQMAASGIRLTPAEALMDREVRSRFPQNTTINLPDGESGARLTTASSHPFPEGYARFLTLCYRVFGSTMEPPVLAVQILQNAMNALSLLLLMAIIRIMVNQPWLALAAGSLYFLHPAIIRSSSGFNSEALYTCTTILLVYCAVSFFTDASPTPRRSIAYGCGLGVGIAMHPLLLGYGFLFASVAGMQCFLSSRRVLQYVLMVGICMMVLCAVWL</sequence>
<gene>
    <name evidence="1" type="ORF">ACI1P1_01055</name>
</gene>
<proteinExistence type="predicted"/>
<dbReference type="EMBL" id="JBJURJ010000001">
    <property type="protein sequence ID" value="MFM9326876.1"/>
    <property type="molecule type" value="Genomic_DNA"/>
</dbReference>
<protein>
    <submittedName>
        <fullName evidence="1">Uncharacterized protein</fullName>
    </submittedName>
</protein>
<evidence type="ECO:0000313" key="1">
    <source>
        <dbReference type="EMBL" id="MFM9326876.1"/>
    </source>
</evidence>
<dbReference type="Proteomes" id="UP001631969">
    <property type="component" value="Unassembled WGS sequence"/>
</dbReference>
<keyword evidence="2" id="KW-1185">Reference proteome</keyword>
<reference evidence="1" key="1">
    <citation type="submission" date="2024-12" db="EMBL/GenBank/DDBJ databases">
        <authorList>
            <person name="Wu N."/>
        </authorList>
    </citation>
    <scope>NUCLEOTIDE SEQUENCE</scope>
    <source>
        <strain evidence="1">P15</strain>
    </source>
</reference>
<organism evidence="1 2">
    <name type="scientific">Paenibacillus mesotrionivorans</name>
    <dbReference type="NCBI Taxonomy" id="3160968"/>
    <lineage>
        <taxon>Bacteria</taxon>
        <taxon>Bacillati</taxon>
        <taxon>Bacillota</taxon>
        <taxon>Bacilli</taxon>
        <taxon>Bacillales</taxon>
        <taxon>Paenibacillaceae</taxon>
        <taxon>Paenibacillus</taxon>
    </lineage>
</organism>
<name>A0ACC7NS56_9BACL</name>
<evidence type="ECO:0000313" key="2">
    <source>
        <dbReference type="Proteomes" id="UP001631969"/>
    </source>
</evidence>